<accession>A0A672LNH8</accession>
<dbReference type="Pfam" id="PF03747">
    <property type="entry name" value="ADP_ribosyl_GH"/>
    <property type="match status" value="1"/>
</dbReference>
<evidence type="ECO:0000313" key="4">
    <source>
        <dbReference type="Proteomes" id="UP000472262"/>
    </source>
</evidence>
<comment type="similarity">
    <text evidence="1">Belongs to the ADP-ribosylglycohydrolase family.</text>
</comment>
<dbReference type="InParanoid" id="A0A672LNH8"/>
<name>A0A672LNH8_SINGR</name>
<keyword evidence="2" id="KW-0479">Metal-binding</keyword>
<dbReference type="OMA" id="SLACCET"/>
<proteinExistence type="inferred from homology"/>
<keyword evidence="4" id="KW-1185">Reference proteome</keyword>
<dbReference type="InterPro" id="IPR005502">
    <property type="entry name" value="Ribosyl_crysJ1"/>
</dbReference>
<dbReference type="Proteomes" id="UP000472262">
    <property type="component" value="Unassembled WGS sequence"/>
</dbReference>
<protein>
    <submittedName>
        <fullName evidence="3">Uncharacterized protein</fullName>
    </submittedName>
</protein>
<dbReference type="Gene3D" id="1.10.4080.10">
    <property type="entry name" value="ADP-ribosylation/Crystallin J1"/>
    <property type="match status" value="1"/>
</dbReference>
<organism evidence="3 4">
    <name type="scientific">Sinocyclocheilus grahami</name>
    <name type="common">Dianchi golden-line fish</name>
    <name type="synonym">Barbus grahami</name>
    <dbReference type="NCBI Taxonomy" id="75366"/>
    <lineage>
        <taxon>Eukaryota</taxon>
        <taxon>Metazoa</taxon>
        <taxon>Chordata</taxon>
        <taxon>Craniata</taxon>
        <taxon>Vertebrata</taxon>
        <taxon>Euteleostomi</taxon>
        <taxon>Actinopterygii</taxon>
        <taxon>Neopterygii</taxon>
        <taxon>Teleostei</taxon>
        <taxon>Ostariophysi</taxon>
        <taxon>Cypriniformes</taxon>
        <taxon>Cyprinidae</taxon>
        <taxon>Cyprininae</taxon>
        <taxon>Sinocyclocheilus</taxon>
    </lineage>
</organism>
<evidence type="ECO:0000256" key="2">
    <source>
        <dbReference type="PIRSR" id="PIRSR605502-1"/>
    </source>
</evidence>
<dbReference type="PANTHER" id="PTHR16222">
    <property type="entry name" value="ADP-RIBOSYLGLYCOHYDROLASE"/>
    <property type="match status" value="1"/>
</dbReference>
<keyword evidence="2" id="KW-0460">Magnesium</keyword>
<dbReference type="GO" id="GO:0046872">
    <property type="term" value="F:metal ion binding"/>
    <property type="evidence" value="ECO:0007669"/>
    <property type="project" value="UniProtKB-KW"/>
</dbReference>
<sequence>MHFLSAGKPRPQLSQDPTKSMVDTLSLACCETDNQIDGVAKLAPIVACYAGKPEMLERVEEATHVTQNNDICVAVALAAARFLEHIILNGPDPKALDAVLEQLSDPNRKNPQELDKAIIGRIHQVKANLSKKPKELIPTAALHGVLTASGYEQAIRDTTSCGGCTCSRCSFIGTCIGAQVGLEGIPSSWKSKTLRYNTLLDLAKKVVTLQQL</sequence>
<evidence type="ECO:0000256" key="1">
    <source>
        <dbReference type="ARBA" id="ARBA00010702"/>
    </source>
</evidence>
<dbReference type="InterPro" id="IPR036705">
    <property type="entry name" value="Ribosyl_crysJ1_sf"/>
</dbReference>
<reference evidence="3" key="2">
    <citation type="submission" date="2025-09" db="UniProtKB">
        <authorList>
            <consortium name="Ensembl"/>
        </authorList>
    </citation>
    <scope>IDENTIFICATION</scope>
</reference>
<reference evidence="3" key="1">
    <citation type="submission" date="2025-08" db="UniProtKB">
        <authorList>
            <consortium name="Ensembl"/>
        </authorList>
    </citation>
    <scope>IDENTIFICATION</scope>
</reference>
<dbReference type="Ensembl" id="ENSSGRT00000027457.1">
    <property type="protein sequence ID" value="ENSSGRP00000025472.1"/>
    <property type="gene ID" value="ENSSGRG00000014826.1"/>
</dbReference>
<dbReference type="AlphaFoldDB" id="A0A672LNH8"/>
<dbReference type="PANTHER" id="PTHR16222:SF17">
    <property type="entry name" value="SELENOPROTEIN J"/>
    <property type="match status" value="1"/>
</dbReference>
<comment type="cofactor">
    <cofactor evidence="2">
        <name>Mg(2+)</name>
        <dbReference type="ChEBI" id="CHEBI:18420"/>
    </cofactor>
    <text evidence="2">Binds 2 magnesium ions per subunit.</text>
</comment>
<evidence type="ECO:0000313" key="3">
    <source>
        <dbReference type="Ensembl" id="ENSSGRP00000025472.1"/>
    </source>
</evidence>
<dbReference type="InterPro" id="IPR050792">
    <property type="entry name" value="ADP-ribosylglycohydrolase"/>
</dbReference>
<feature type="binding site" evidence="2">
    <location>
        <position position="167"/>
    </location>
    <ligand>
        <name>Mg(2+)</name>
        <dbReference type="ChEBI" id="CHEBI:18420"/>
        <label>1</label>
    </ligand>
</feature>
<dbReference type="SUPFAM" id="SSF101478">
    <property type="entry name" value="ADP-ribosylglycohydrolase"/>
    <property type="match status" value="1"/>
</dbReference>